<evidence type="ECO:0000256" key="1">
    <source>
        <dbReference type="ARBA" id="ARBA00023118"/>
    </source>
</evidence>
<dbReference type="Proteomes" id="UP000643672">
    <property type="component" value="Unassembled WGS sequence"/>
</dbReference>
<reference evidence="3 4" key="1">
    <citation type="submission" date="2020-05" db="EMBL/GenBank/DDBJ databases">
        <authorList>
            <person name="Petersen J."/>
            <person name="Sayavedra L."/>
        </authorList>
    </citation>
    <scope>NUCLEOTIDE SEQUENCE [LARGE SCALE GENOMIC DNA]</scope>
    <source>
        <strain evidence="3">B thermophilus SOXS</strain>
    </source>
</reference>
<evidence type="ECO:0000313" key="3">
    <source>
        <dbReference type="EMBL" id="CAB5495466.1"/>
    </source>
</evidence>
<name>A0A8H8XB76_9GAMM</name>
<gene>
    <name evidence="3" type="ORF">THERMOS_298</name>
</gene>
<dbReference type="InterPro" id="IPR010172">
    <property type="entry name" value="CRISPR-assoc_prot_TM1791"/>
</dbReference>
<dbReference type="RefSeq" id="WP_202762583.1">
    <property type="nucleotide sequence ID" value="NZ_CAESAQ020000020.1"/>
</dbReference>
<dbReference type="PANTHER" id="PTHR39965">
    <property type="entry name" value="CRISPR SYSTEM CMR SUBUNIT CMR6"/>
    <property type="match status" value="1"/>
</dbReference>
<dbReference type="AlphaFoldDB" id="A0A8H8XB76"/>
<feature type="domain" description="CRISPR type III-associated protein" evidence="2">
    <location>
        <begin position="110"/>
        <end position="282"/>
    </location>
</feature>
<dbReference type="GO" id="GO:0051607">
    <property type="term" value="P:defense response to virus"/>
    <property type="evidence" value="ECO:0007669"/>
    <property type="project" value="UniProtKB-KW"/>
</dbReference>
<evidence type="ECO:0000259" key="2">
    <source>
        <dbReference type="Pfam" id="PF03787"/>
    </source>
</evidence>
<organism evidence="3 4">
    <name type="scientific">Bathymodiolus thermophilus thioautotrophic gill symbiont</name>
    <dbReference type="NCBI Taxonomy" id="2360"/>
    <lineage>
        <taxon>Bacteria</taxon>
        <taxon>Pseudomonadati</taxon>
        <taxon>Pseudomonadota</taxon>
        <taxon>Gammaproteobacteria</taxon>
        <taxon>sulfur-oxidizing symbionts</taxon>
    </lineage>
</organism>
<evidence type="ECO:0000313" key="4">
    <source>
        <dbReference type="Proteomes" id="UP000643672"/>
    </source>
</evidence>
<proteinExistence type="predicted"/>
<keyword evidence="4" id="KW-1185">Reference proteome</keyword>
<protein>
    <submittedName>
        <fullName evidence="3">CRISPR-associated RAMP Cmr6</fullName>
    </submittedName>
</protein>
<dbReference type="PANTHER" id="PTHR39965:SF1">
    <property type="entry name" value="CRISPR SYSTEM CMR SUBUNIT CMR6"/>
    <property type="match status" value="1"/>
</dbReference>
<sequence length="372" mass="41939">MANTPLYKATDGTLEGEGNIGLWFNKFCDKWLTECHKDNKGDYNFKAIALSKYDFTKLCAKCNDSNIGKQKFEFNKNAWIEEFNKKKIILKDSTSRIQKLAGKNNFVCYQTKEPMIIGMGLNHPIENGMLFHHTLGVPYLPGSSVKGLVRAWAEQWGGVNEDELFRIFGSKNRSQDKDSAENTDTQVGSVIFFDALPIESVTLKADIMTPHYPAYYSSKGATPPADNQDPNPIPFLTVESGTSFQFAFKANKSDVKTVMEWLEAALGNLGAGAKTAVGYGRMDFEDCPKAPLKESPVDKWIEKQVPGMLNKIHQNSLTLIGDKQMIGKFIGKAMIKEIKQHKDNQEIYTRMRELIQSSDKLNEENFINNYIK</sequence>
<dbReference type="Pfam" id="PF03787">
    <property type="entry name" value="RAMPs"/>
    <property type="match status" value="1"/>
</dbReference>
<accession>A0A8H8XB76</accession>
<comment type="caution">
    <text evidence="3">The sequence shown here is derived from an EMBL/GenBank/DDBJ whole genome shotgun (WGS) entry which is preliminary data.</text>
</comment>
<dbReference type="InterPro" id="IPR005537">
    <property type="entry name" value="RAMP_III_fam"/>
</dbReference>
<dbReference type="EMBL" id="CAESAQ020000020">
    <property type="protein sequence ID" value="CAB5495466.1"/>
    <property type="molecule type" value="Genomic_DNA"/>
</dbReference>
<dbReference type="NCBIfam" id="TIGR01898">
    <property type="entry name" value="cas_TM1791_cmr6"/>
    <property type="match status" value="1"/>
</dbReference>
<keyword evidence="1" id="KW-0051">Antiviral defense</keyword>